<sequence length="100" mass="11265">MSDSTLGDLITLITQEMYGTLEEVNTQENAPMKLQVSDVHFDIPAHLYLRNQKQSSSQTQPDNNLRMMVSLPSTLENPNVGKLGRIRMTITLEQNSDKDS</sequence>
<proteinExistence type="predicted"/>
<reference evidence="1 2" key="1">
    <citation type="journal article" date="2018" name="ACS Chem. Biol.">
        <title>Ketoreductase domain dysfunction expands chemodiversity: malyngamide biosynthesis in the cyanobacterium Okeania hirsuta.</title>
        <authorList>
            <person name="Moss N.A."/>
            <person name="Leao T."/>
            <person name="Rankin M."/>
            <person name="McCullough T.M."/>
            <person name="Qu P."/>
            <person name="Korobeynikov A."/>
            <person name="Smith J.L."/>
            <person name="Gerwick L."/>
            <person name="Gerwick W.H."/>
        </authorList>
    </citation>
    <scope>NUCLEOTIDE SEQUENCE [LARGE SCALE GENOMIC DNA]</scope>
    <source>
        <strain evidence="1 2">PAB10Feb10-1</strain>
    </source>
</reference>
<evidence type="ECO:0008006" key="3">
    <source>
        <dbReference type="Google" id="ProtNLM"/>
    </source>
</evidence>
<dbReference type="EMBL" id="RCBY01000122">
    <property type="protein sequence ID" value="RQH35900.1"/>
    <property type="molecule type" value="Genomic_DNA"/>
</dbReference>
<evidence type="ECO:0000313" key="1">
    <source>
        <dbReference type="EMBL" id="RQH35900.1"/>
    </source>
</evidence>
<organism evidence="1 2">
    <name type="scientific">Okeania hirsuta</name>
    <dbReference type="NCBI Taxonomy" id="1458930"/>
    <lineage>
        <taxon>Bacteria</taxon>
        <taxon>Bacillati</taxon>
        <taxon>Cyanobacteriota</taxon>
        <taxon>Cyanophyceae</taxon>
        <taxon>Oscillatoriophycideae</taxon>
        <taxon>Oscillatoriales</taxon>
        <taxon>Microcoleaceae</taxon>
        <taxon>Okeania</taxon>
    </lineage>
</organism>
<dbReference type="Proteomes" id="UP000269154">
    <property type="component" value="Unassembled WGS sequence"/>
</dbReference>
<keyword evidence="2" id="KW-1185">Reference proteome</keyword>
<dbReference type="OrthoDB" id="466480at2"/>
<dbReference type="RefSeq" id="WP_124155068.1">
    <property type="nucleotide sequence ID" value="NZ_CAWOLW010000027.1"/>
</dbReference>
<evidence type="ECO:0000313" key="2">
    <source>
        <dbReference type="Proteomes" id="UP000269154"/>
    </source>
</evidence>
<gene>
    <name evidence="1" type="ORF">D5R40_19675</name>
</gene>
<name>A0A3N6P9F5_9CYAN</name>
<dbReference type="AlphaFoldDB" id="A0A3N6P9F5"/>
<comment type="caution">
    <text evidence="1">The sequence shown here is derived from an EMBL/GenBank/DDBJ whole genome shotgun (WGS) entry which is preliminary data.</text>
</comment>
<protein>
    <recommendedName>
        <fullName evidence="3">DUF2589 domain-containing protein</fullName>
    </recommendedName>
</protein>
<accession>A0A3N6P9F5</accession>